<proteinExistence type="inferred from homology"/>
<dbReference type="AlphaFoldDB" id="A0A9X0WI81"/>
<reference evidence="9 10" key="1">
    <citation type="journal article" date="2020" name="Microorganisms">
        <title>Osmotic Adaptation and Compatible Solute Biosynthesis of Phototrophic Bacteria as Revealed from Genome Analyses.</title>
        <authorList>
            <person name="Imhoff J.F."/>
            <person name="Rahn T."/>
            <person name="Kunzel S."/>
            <person name="Keller A."/>
            <person name="Neulinger S.C."/>
        </authorList>
    </citation>
    <scope>NUCLEOTIDE SEQUENCE [LARGE SCALE GENOMIC DNA]</scope>
    <source>
        <strain evidence="9 10">DSM 21303</strain>
    </source>
</reference>
<evidence type="ECO:0000256" key="3">
    <source>
        <dbReference type="ARBA" id="ARBA00012058"/>
    </source>
</evidence>
<evidence type="ECO:0000256" key="2">
    <source>
        <dbReference type="ARBA" id="ARBA00009604"/>
    </source>
</evidence>
<dbReference type="InterPro" id="IPR020810">
    <property type="entry name" value="Enolase_C"/>
</dbReference>
<keyword evidence="6" id="KW-0324">Glycolysis</keyword>
<comment type="similarity">
    <text evidence="2">Belongs to the enolase family.</text>
</comment>
<protein>
    <recommendedName>
        <fullName evidence="4">Enolase</fullName>
        <ecNumber evidence="3">4.2.1.11</ecNumber>
    </recommendedName>
</protein>
<dbReference type="GO" id="GO:0004634">
    <property type="term" value="F:phosphopyruvate hydratase activity"/>
    <property type="evidence" value="ECO:0007669"/>
    <property type="project" value="UniProtKB-EC"/>
</dbReference>
<evidence type="ECO:0000256" key="4">
    <source>
        <dbReference type="ARBA" id="ARBA00017068"/>
    </source>
</evidence>
<evidence type="ECO:0000256" key="1">
    <source>
        <dbReference type="ARBA" id="ARBA00005031"/>
    </source>
</evidence>
<dbReference type="GO" id="GO:0006096">
    <property type="term" value="P:glycolytic process"/>
    <property type="evidence" value="ECO:0007669"/>
    <property type="project" value="UniProtKB-KW"/>
</dbReference>
<evidence type="ECO:0000313" key="10">
    <source>
        <dbReference type="Proteomes" id="UP001138802"/>
    </source>
</evidence>
<dbReference type="InterPro" id="IPR036849">
    <property type="entry name" value="Enolase-like_C_sf"/>
</dbReference>
<dbReference type="SUPFAM" id="SSF51604">
    <property type="entry name" value="Enolase C-terminal domain-like"/>
    <property type="match status" value="1"/>
</dbReference>
<evidence type="ECO:0000256" key="6">
    <source>
        <dbReference type="ARBA" id="ARBA00023152"/>
    </source>
</evidence>
<evidence type="ECO:0000256" key="5">
    <source>
        <dbReference type="ARBA" id="ARBA00022525"/>
    </source>
</evidence>
<gene>
    <name evidence="9" type="ORF">CKO25_11175</name>
</gene>
<dbReference type="Proteomes" id="UP001138802">
    <property type="component" value="Unassembled WGS sequence"/>
</dbReference>
<keyword evidence="5" id="KW-0964">Secreted</keyword>
<evidence type="ECO:0000259" key="8">
    <source>
        <dbReference type="Pfam" id="PF00113"/>
    </source>
</evidence>
<comment type="pathway">
    <text evidence="1">Carbohydrate degradation; glycolysis; pyruvate from D-glyceraldehyde 3-phosphate: step 4/5.</text>
</comment>
<dbReference type="Gene3D" id="3.20.20.120">
    <property type="entry name" value="Enolase-like C-terminal domain"/>
    <property type="match status" value="1"/>
</dbReference>
<dbReference type="Pfam" id="PF00113">
    <property type="entry name" value="Enolase_C"/>
    <property type="match status" value="1"/>
</dbReference>
<keyword evidence="7" id="KW-0456">Lyase</keyword>
<evidence type="ECO:0000256" key="7">
    <source>
        <dbReference type="ARBA" id="ARBA00023239"/>
    </source>
</evidence>
<accession>A0A9X0WI81</accession>
<organism evidence="9 10">
    <name type="scientific">Thiocapsa imhoffii</name>
    <dbReference type="NCBI Taxonomy" id="382777"/>
    <lineage>
        <taxon>Bacteria</taxon>
        <taxon>Pseudomonadati</taxon>
        <taxon>Pseudomonadota</taxon>
        <taxon>Gammaproteobacteria</taxon>
        <taxon>Chromatiales</taxon>
        <taxon>Chromatiaceae</taxon>
        <taxon>Thiocapsa</taxon>
    </lineage>
</organism>
<dbReference type="EC" id="4.2.1.11" evidence="3"/>
<sequence length="88" mass="9585">MERVENALFVTNVARIDRVIADLKVALGTKRLKTGTSCCGERVETCNPFTRTEEALGSSAEYAGRGGFVHVEWEIEGFVSGSVLTSFL</sequence>
<evidence type="ECO:0000313" key="9">
    <source>
        <dbReference type="EMBL" id="MBK1645194.1"/>
    </source>
</evidence>
<feature type="domain" description="Enolase C-terminal TIM barrel" evidence="8">
    <location>
        <begin position="17"/>
        <end position="65"/>
    </location>
</feature>
<comment type="caution">
    <text evidence="9">The sequence shown here is derived from an EMBL/GenBank/DDBJ whole genome shotgun (WGS) entry which is preliminary data.</text>
</comment>
<name>A0A9X0WI81_9GAMM</name>
<dbReference type="EMBL" id="NRSD01000010">
    <property type="protein sequence ID" value="MBK1645194.1"/>
    <property type="molecule type" value="Genomic_DNA"/>
</dbReference>
<keyword evidence="10" id="KW-1185">Reference proteome</keyword>